<dbReference type="InterPro" id="IPR020846">
    <property type="entry name" value="MFS_dom"/>
</dbReference>
<dbReference type="Pfam" id="PF07690">
    <property type="entry name" value="MFS_1"/>
    <property type="match status" value="1"/>
</dbReference>
<keyword evidence="2" id="KW-0813">Transport</keyword>
<dbReference type="InterPro" id="IPR036259">
    <property type="entry name" value="MFS_trans_sf"/>
</dbReference>
<evidence type="ECO:0000313" key="10">
    <source>
        <dbReference type="EMBL" id="KAF5572880.1"/>
    </source>
</evidence>
<name>A0A8H5KEM9_9HYPO</name>
<dbReference type="PROSITE" id="PS50850">
    <property type="entry name" value="MFS"/>
    <property type="match status" value="1"/>
</dbReference>
<evidence type="ECO:0000256" key="7">
    <source>
        <dbReference type="SAM" id="MobiDB-lite"/>
    </source>
</evidence>
<dbReference type="EMBL" id="JAAOAS010000685">
    <property type="protein sequence ID" value="KAF5572880.1"/>
    <property type="molecule type" value="Genomic_DNA"/>
</dbReference>
<dbReference type="PANTHER" id="PTHR23501">
    <property type="entry name" value="MAJOR FACILITATOR SUPERFAMILY"/>
    <property type="match status" value="1"/>
</dbReference>
<evidence type="ECO:0000313" key="11">
    <source>
        <dbReference type="Proteomes" id="UP000546213"/>
    </source>
</evidence>
<comment type="subcellular location">
    <subcellularLocation>
        <location evidence="1">Endomembrane system</location>
        <topology evidence="1">Multi-pass membrane protein</topology>
    </subcellularLocation>
</comment>
<dbReference type="GO" id="GO:0012505">
    <property type="term" value="C:endomembrane system"/>
    <property type="evidence" value="ECO:0007669"/>
    <property type="project" value="UniProtKB-SubCell"/>
</dbReference>
<organism evidence="10 11">
    <name type="scientific">Fusarium pseudocircinatum</name>
    <dbReference type="NCBI Taxonomy" id="56676"/>
    <lineage>
        <taxon>Eukaryota</taxon>
        <taxon>Fungi</taxon>
        <taxon>Dikarya</taxon>
        <taxon>Ascomycota</taxon>
        <taxon>Pezizomycotina</taxon>
        <taxon>Sordariomycetes</taxon>
        <taxon>Hypocreomycetidae</taxon>
        <taxon>Hypocreales</taxon>
        <taxon>Nectriaceae</taxon>
        <taxon>Fusarium</taxon>
        <taxon>Fusarium fujikuroi species complex</taxon>
    </lineage>
</organism>
<gene>
    <name evidence="10" type="ORF">FPCIR_14157</name>
</gene>
<dbReference type="Proteomes" id="UP000546213">
    <property type="component" value="Unassembled WGS sequence"/>
</dbReference>
<feature type="region of interest" description="Disordered" evidence="7">
    <location>
        <begin position="1"/>
        <end position="28"/>
    </location>
</feature>
<evidence type="ECO:0000256" key="4">
    <source>
        <dbReference type="ARBA" id="ARBA00022989"/>
    </source>
</evidence>
<dbReference type="GO" id="GO:0015174">
    <property type="term" value="F:basic amino acid transmembrane transporter activity"/>
    <property type="evidence" value="ECO:0007669"/>
    <property type="project" value="TreeGrafter"/>
</dbReference>
<dbReference type="AlphaFoldDB" id="A0A8H5KEM9"/>
<evidence type="ECO:0000256" key="3">
    <source>
        <dbReference type="ARBA" id="ARBA00022692"/>
    </source>
</evidence>
<dbReference type="GO" id="GO:0000329">
    <property type="term" value="C:fungal-type vacuole membrane"/>
    <property type="evidence" value="ECO:0007669"/>
    <property type="project" value="TreeGrafter"/>
</dbReference>
<feature type="transmembrane region" description="Helical" evidence="8">
    <location>
        <begin position="158"/>
        <end position="175"/>
    </location>
</feature>
<dbReference type="SUPFAM" id="SSF103473">
    <property type="entry name" value="MFS general substrate transporter"/>
    <property type="match status" value="1"/>
</dbReference>
<dbReference type="OrthoDB" id="3437016at2759"/>
<evidence type="ECO:0000256" key="2">
    <source>
        <dbReference type="ARBA" id="ARBA00022448"/>
    </source>
</evidence>
<feature type="transmembrane region" description="Helical" evidence="8">
    <location>
        <begin position="62"/>
        <end position="86"/>
    </location>
</feature>
<keyword evidence="4 8" id="KW-1133">Transmembrane helix</keyword>
<evidence type="ECO:0000256" key="5">
    <source>
        <dbReference type="ARBA" id="ARBA00023136"/>
    </source>
</evidence>
<keyword evidence="6" id="KW-0325">Glycoprotein</keyword>
<evidence type="ECO:0000256" key="8">
    <source>
        <dbReference type="SAM" id="Phobius"/>
    </source>
</evidence>
<dbReference type="PANTHER" id="PTHR23501:SF191">
    <property type="entry name" value="VACUOLAR BASIC AMINO ACID TRANSPORTER 4"/>
    <property type="match status" value="1"/>
</dbReference>
<keyword evidence="3 8" id="KW-0812">Transmembrane</keyword>
<comment type="caution">
    <text evidence="10">The sequence shown here is derived from an EMBL/GenBank/DDBJ whole genome shotgun (WGS) entry which is preliminary data.</text>
</comment>
<feature type="domain" description="Major facilitator superfamily (MFS) profile" evidence="9">
    <location>
        <begin position="64"/>
        <end position="194"/>
    </location>
</feature>
<keyword evidence="11" id="KW-1185">Reference proteome</keyword>
<feature type="compositionally biased region" description="Basic and acidic residues" evidence="7">
    <location>
        <begin position="1"/>
        <end position="13"/>
    </location>
</feature>
<dbReference type="InterPro" id="IPR011701">
    <property type="entry name" value="MFS"/>
</dbReference>
<dbReference type="Gene3D" id="1.20.1250.20">
    <property type="entry name" value="MFS general substrate transporter like domains"/>
    <property type="match status" value="1"/>
</dbReference>
<accession>A0A8H5KEM9</accession>
<evidence type="ECO:0000259" key="9">
    <source>
        <dbReference type="PROSITE" id="PS50850"/>
    </source>
</evidence>
<sequence length="194" mass="20617">MARFEAEMEEAHASDLPPETSPLLNDLDSDLHPTCTSGDFFAKQRDEESTIVVEEPPLGRMILIMTTASFGIFLGALDSTVVATLSAPIASEFNSPRLLSWLAIAYLISNAATQPIARRLTDIFGRGLGLILSNLLFAIGNLVGGLSTNRNSMILERIIAGVGGGGLTSIVTFLTSDLTQLRKPGIMQGIANLG</sequence>
<keyword evidence="5 8" id="KW-0472">Membrane</keyword>
<feature type="transmembrane region" description="Helical" evidence="8">
    <location>
        <begin position="123"/>
        <end position="146"/>
    </location>
</feature>
<evidence type="ECO:0000256" key="1">
    <source>
        <dbReference type="ARBA" id="ARBA00004127"/>
    </source>
</evidence>
<protein>
    <submittedName>
        <fullName evidence="10">Major facilitator superfamily transporter</fullName>
    </submittedName>
</protein>
<reference evidence="10 11" key="1">
    <citation type="submission" date="2020-05" db="EMBL/GenBank/DDBJ databases">
        <title>Identification and distribution of gene clusters putatively required for synthesis of sphingolipid metabolism inhibitors in phylogenetically diverse species of the filamentous fungus Fusarium.</title>
        <authorList>
            <person name="Kim H.-S."/>
            <person name="Busman M."/>
            <person name="Brown D.W."/>
            <person name="Divon H."/>
            <person name="Uhlig S."/>
            <person name="Proctor R.H."/>
        </authorList>
    </citation>
    <scope>NUCLEOTIDE SEQUENCE [LARGE SCALE GENOMIC DNA]</scope>
    <source>
        <strain evidence="10 11">NRRL 36939</strain>
    </source>
</reference>
<proteinExistence type="predicted"/>
<evidence type="ECO:0000256" key="6">
    <source>
        <dbReference type="ARBA" id="ARBA00023180"/>
    </source>
</evidence>